<dbReference type="PANTHER" id="PTHR33164:SF104">
    <property type="entry name" value="TRANSCRIPTIONAL REGULATORY PROTEIN"/>
    <property type="match status" value="1"/>
</dbReference>
<proteinExistence type="predicted"/>
<dbReference type="InterPro" id="IPR036390">
    <property type="entry name" value="WH_DNA-bd_sf"/>
</dbReference>
<dbReference type="Gene3D" id="1.10.10.10">
    <property type="entry name" value="Winged helix-like DNA-binding domain superfamily/Winged helix DNA-binding domain"/>
    <property type="match status" value="1"/>
</dbReference>
<organism evidence="2 3">
    <name type="scientific">Streptomyces longisporus</name>
    <dbReference type="NCBI Taxonomy" id="1948"/>
    <lineage>
        <taxon>Bacteria</taxon>
        <taxon>Bacillati</taxon>
        <taxon>Actinomycetota</taxon>
        <taxon>Actinomycetes</taxon>
        <taxon>Kitasatosporales</taxon>
        <taxon>Streptomycetaceae</taxon>
        <taxon>Streptomyces</taxon>
    </lineage>
</organism>
<gene>
    <name evidence="2" type="ORF">GCM10010276_47960</name>
</gene>
<sequence length="254" mass="27152">MKGTYMPVPTPLTAAATGRAHGPGIWPGMRSGFSTVDLSESDALGDERSEGSLTTVSLAVISLALSNFPSSYFLASDCASADTRGMSAPRKDAVDAIIEQWAGVRPDLDTRAMEVFGRIYRLSRTMGDRMEKAYAPHGISRGEFDVLATLRRCGEPYTLSPRQLSATLMLTTGGMTGRLDKLERAGLLRRSPDPHDRRALQVTLTEKGLAVIDEAVGAGLAVQTEALSTMNDEQAGQLADLLRELLAGTLEAGH</sequence>
<dbReference type="InterPro" id="IPR000835">
    <property type="entry name" value="HTH_MarR-typ"/>
</dbReference>
<dbReference type="InterPro" id="IPR039422">
    <property type="entry name" value="MarR/SlyA-like"/>
</dbReference>
<evidence type="ECO:0000313" key="3">
    <source>
        <dbReference type="Proteomes" id="UP001501777"/>
    </source>
</evidence>
<evidence type="ECO:0000313" key="2">
    <source>
        <dbReference type="EMBL" id="GAA2500288.1"/>
    </source>
</evidence>
<dbReference type="SUPFAM" id="SSF46785">
    <property type="entry name" value="Winged helix' DNA-binding domain"/>
    <property type="match status" value="1"/>
</dbReference>
<evidence type="ECO:0000259" key="1">
    <source>
        <dbReference type="PROSITE" id="PS50995"/>
    </source>
</evidence>
<dbReference type="SMART" id="SM00347">
    <property type="entry name" value="HTH_MARR"/>
    <property type="match status" value="1"/>
</dbReference>
<dbReference type="PANTHER" id="PTHR33164">
    <property type="entry name" value="TRANSCRIPTIONAL REGULATOR, MARR FAMILY"/>
    <property type="match status" value="1"/>
</dbReference>
<accession>A0ABN3MHK8</accession>
<dbReference type="PRINTS" id="PR00598">
    <property type="entry name" value="HTHMARR"/>
</dbReference>
<comment type="caution">
    <text evidence="2">The sequence shown here is derived from an EMBL/GenBank/DDBJ whole genome shotgun (WGS) entry which is preliminary data.</text>
</comment>
<keyword evidence="3" id="KW-1185">Reference proteome</keyword>
<protein>
    <recommendedName>
        <fullName evidence="1">HTH marR-type domain-containing protein</fullName>
    </recommendedName>
</protein>
<dbReference type="Proteomes" id="UP001501777">
    <property type="component" value="Unassembled WGS sequence"/>
</dbReference>
<feature type="domain" description="HTH marR-type" evidence="1">
    <location>
        <begin position="112"/>
        <end position="247"/>
    </location>
</feature>
<dbReference type="PROSITE" id="PS50995">
    <property type="entry name" value="HTH_MARR_2"/>
    <property type="match status" value="1"/>
</dbReference>
<reference evidence="2 3" key="1">
    <citation type="journal article" date="2019" name="Int. J. Syst. Evol. Microbiol.">
        <title>The Global Catalogue of Microorganisms (GCM) 10K type strain sequencing project: providing services to taxonomists for standard genome sequencing and annotation.</title>
        <authorList>
            <consortium name="The Broad Institute Genomics Platform"/>
            <consortium name="The Broad Institute Genome Sequencing Center for Infectious Disease"/>
            <person name="Wu L."/>
            <person name="Ma J."/>
        </authorList>
    </citation>
    <scope>NUCLEOTIDE SEQUENCE [LARGE SCALE GENOMIC DNA]</scope>
    <source>
        <strain evidence="2 3">JCM 4395</strain>
    </source>
</reference>
<dbReference type="EMBL" id="BAAASG010000011">
    <property type="protein sequence ID" value="GAA2500288.1"/>
    <property type="molecule type" value="Genomic_DNA"/>
</dbReference>
<dbReference type="Pfam" id="PF12802">
    <property type="entry name" value="MarR_2"/>
    <property type="match status" value="1"/>
</dbReference>
<name>A0ABN3MHK8_STRLO</name>
<dbReference type="InterPro" id="IPR036388">
    <property type="entry name" value="WH-like_DNA-bd_sf"/>
</dbReference>